<proteinExistence type="predicted"/>
<gene>
    <name evidence="1" type="ORF">ROLI_039200</name>
</gene>
<reference evidence="1 2" key="1">
    <citation type="submission" date="2015-07" db="EMBL/GenBank/DDBJ databases">
        <authorList>
            <person name="Voget S."/>
            <person name="Dogs M."/>
            <person name="Brinkhoff T.H."/>
            <person name="Daniel R."/>
        </authorList>
    </citation>
    <scope>NUCLEOTIDE SEQUENCE [LARGE SCALE GENOMIC DNA]</scope>
    <source>
        <strain evidence="1 2">B14</strain>
    </source>
</reference>
<dbReference type="EMBL" id="CP143423">
    <property type="protein sequence ID" value="WVX50820.1"/>
    <property type="molecule type" value="Genomic_DNA"/>
</dbReference>
<evidence type="ECO:0000313" key="1">
    <source>
        <dbReference type="EMBL" id="WVX50820.1"/>
    </source>
</evidence>
<dbReference type="Proteomes" id="UP001318682">
    <property type="component" value="Chromosome"/>
</dbReference>
<protein>
    <submittedName>
        <fullName evidence="1">Uncharacterized protein</fullName>
    </submittedName>
</protein>
<accession>A0ABZ2BZG1</accession>
<organism evidence="1 2">
    <name type="scientific">Roseobacter fucihabitans</name>
    <dbReference type="NCBI Taxonomy" id="1537242"/>
    <lineage>
        <taxon>Bacteria</taxon>
        <taxon>Pseudomonadati</taxon>
        <taxon>Pseudomonadota</taxon>
        <taxon>Alphaproteobacteria</taxon>
        <taxon>Rhodobacterales</taxon>
        <taxon>Roseobacteraceae</taxon>
        <taxon>Roseobacter</taxon>
    </lineage>
</organism>
<evidence type="ECO:0000313" key="2">
    <source>
        <dbReference type="Proteomes" id="UP001318682"/>
    </source>
</evidence>
<keyword evidence="2" id="KW-1185">Reference proteome</keyword>
<sequence length="164" mass="18064">MLIITDQKTSGVLINGRKTTDWRAKKLSVSSSLTVDTSPIKTLPPSPQKACQSPVAQGEQEQAHMIIIPRAVIGDVPATACIDHVACAVFLALKFLRGPIGEGRQSEAMRAFQLIGLRHNLVDARAFLSPNPFIFRCYIIAPFDLYPILTVRRRDLSKVQGNKI</sequence>
<reference evidence="2" key="2">
    <citation type="submission" date="2024-01" db="EMBL/GenBank/DDBJ databases">
        <title>Roseobacter fucihabitans sp. nov., isolated from the brown alga Fucus spiralis.</title>
        <authorList>
            <person name="Hahnke S."/>
            <person name="Berger M."/>
            <person name="Schlingloff A."/>
            <person name="Athale I."/>
            <person name="Neumann-Schaal M."/>
            <person name="Adenaya A."/>
            <person name="Poehlein A."/>
            <person name="Daniel R."/>
            <person name="Pertersen J."/>
            <person name="Brinkhoff T."/>
        </authorList>
    </citation>
    <scope>NUCLEOTIDE SEQUENCE [LARGE SCALE GENOMIC DNA]</scope>
    <source>
        <strain evidence="2">B14</strain>
    </source>
</reference>
<name>A0ABZ2BZG1_9RHOB</name>